<organism evidence="1 2">
    <name type="scientific">Cellulophaga geojensis KL-A</name>
    <dbReference type="NCBI Taxonomy" id="1328323"/>
    <lineage>
        <taxon>Bacteria</taxon>
        <taxon>Pseudomonadati</taxon>
        <taxon>Bacteroidota</taxon>
        <taxon>Flavobacteriia</taxon>
        <taxon>Flavobacteriales</taxon>
        <taxon>Flavobacteriaceae</taxon>
        <taxon>Cellulophaga</taxon>
    </lineage>
</organism>
<gene>
    <name evidence="1" type="ORF">KLA_17209</name>
</gene>
<evidence type="ECO:0000313" key="2">
    <source>
        <dbReference type="Proteomes" id="UP000019275"/>
    </source>
</evidence>
<evidence type="ECO:0000313" key="1">
    <source>
        <dbReference type="EMBL" id="EWH09590.1"/>
    </source>
</evidence>
<dbReference type="Proteomes" id="UP000019275">
    <property type="component" value="Unassembled WGS sequence"/>
</dbReference>
<dbReference type="RefSeq" id="WP_152536874.1">
    <property type="nucleotide sequence ID" value="NZ_ARZX01000057.1"/>
</dbReference>
<comment type="caution">
    <text evidence="1">The sequence shown here is derived from an EMBL/GenBank/DDBJ whole genome shotgun (WGS) entry which is preliminary data.</text>
</comment>
<reference evidence="1 2" key="1">
    <citation type="journal article" date="2014" name="Genome Announc.">
        <title>Draft Genome Sequence of the Carrageenan-Degrading Bacterium Cellulophaga sp. Strain KL-A, Isolated from Decaying Marine Algae.</title>
        <authorList>
            <person name="Shan D."/>
            <person name="Ying J."/>
            <person name="Li X."/>
            <person name="Gao Z."/>
            <person name="Wei G."/>
            <person name="Shao Z."/>
        </authorList>
    </citation>
    <scope>NUCLEOTIDE SEQUENCE [LARGE SCALE GENOMIC DNA]</scope>
    <source>
        <strain evidence="1 2">KL-A</strain>
    </source>
</reference>
<proteinExistence type="predicted"/>
<keyword evidence="2" id="KW-1185">Reference proteome</keyword>
<name>A0ABN0RJ86_9FLAO</name>
<sequence length="158" mass="17854">MKNVLSILLVGFLTISCGVKKSTKTQLEFENGWYFVTDSKPESKIVKNNFGEDTVSVEPNPIIKASEYSKIGIAKPNWSGKEMTIIELVYDGTAKEKWANATERMSKTNEKVVFIYNDKFISTASAFRRMDNGYASVSNENFNETMLTEIIADLKKQK</sequence>
<dbReference type="EMBL" id="ARZX01000057">
    <property type="protein sequence ID" value="EWH09590.1"/>
    <property type="molecule type" value="Genomic_DNA"/>
</dbReference>
<accession>A0ABN0RJ86</accession>
<protein>
    <recommendedName>
        <fullName evidence="3">Lipoprotein</fullName>
    </recommendedName>
</protein>
<dbReference type="PROSITE" id="PS51257">
    <property type="entry name" value="PROKAR_LIPOPROTEIN"/>
    <property type="match status" value="1"/>
</dbReference>
<evidence type="ECO:0008006" key="3">
    <source>
        <dbReference type="Google" id="ProtNLM"/>
    </source>
</evidence>